<sequence>MNRAQKRKLIQMPKGKPKHNTASAAASNAHTGITAQNAQGIIDNLPIPQLVAGINNLLKQLEQRGIPIYDWDDSDRTLYRLQMRRGKVFYLAATEALEPEEENPEKE</sequence>
<feature type="region of interest" description="Disordered" evidence="1">
    <location>
        <begin position="1"/>
        <end position="27"/>
    </location>
</feature>
<reference evidence="2" key="1">
    <citation type="submission" date="2009-07" db="EMBL/GenBank/DDBJ databases">
        <authorList>
            <person name="Weinstock G."/>
            <person name="Sodergren E."/>
            <person name="Clifton S."/>
            <person name="Fulton L."/>
            <person name="Fulton B."/>
            <person name="Courtney L."/>
            <person name="Fronick C."/>
            <person name="Harrison M."/>
            <person name="Strong C."/>
            <person name="Farmer C."/>
            <person name="Delahaunty K."/>
            <person name="Markovic C."/>
            <person name="Hall O."/>
            <person name="Minx P."/>
            <person name="Tomlinson C."/>
            <person name="Mitreva M."/>
            <person name="Nelson J."/>
            <person name="Hou S."/>
            <person name="Wollam A."/>
            <person name="Pepin K.H."/>
            <person name="Johnson M."/>
            <person name="Bhonagiri V."/>
            <person name="Nash W.E."/>
            <person name="Warren W."/>
            <person name="Chinwalla A."/>
            <person name="Mardis E.R."/>
            <person name="Wilson R.K."/>
        </authorList>
    </citation>
    <scope>NUCLEOTIDE SEQUENCE [LARGE SCALE GENOMIC DNA]</scope>
    <source>
        <strain evidence="2">DSM 14469</strain>
    </source>
</reference>
<dbReference type="EMBL" id="ACCL02000011">
    <property type="protein sequence ID" value="EET60333.1"/>
    <property type="molecule type" value="Genomic_DNA"/>
</dbReference>
<dbReference type="OrthoDB" id="9870266at2"/>
<dbReference type="RefSeq" id="WP_006862313.1">
    <property type="nucleotide sequence ID" value="NZ_ACCL02000011.1"/>
</dbReference>
<organism evidence="2 3">
    <name type="scientific">Marvinbryantia formatexigens DSM 14469</name>
    <dbReference type="NCBI Taxonomy" id="478749"/>
    <lineage>
        <taxon>Bacteria</taxon>
        <taxon>Bacillati</taxon>
        <taxon>Bacillota</taxon>
        <taxon>Clostridia</taxon>
        <taxon>Lachnospirales</taxon>
        <taxon>Lachnospiraceae</taxon>
        <taxon>Marvinbryantia</taxon>
    </lineage>
</organism>
<dbReference type="STRING" id="168384.SAMN05660368_03651"/>
<evidence type="ECO:0000256" key="1">
    <source>
        <dbReference type="SAM" id="MobiDB-lite"/>
    </source>
</evidence>
<comment type="caution">
    <text evidence="2">The sequence shown here is derived from an EMBL/GenBank/DDBJ whole genome shotgun (WGS) entry which is preliminary data.</text>
</comment>
<dbReference type="Proteomes" id="UP000005561">
    <property type="component" value="Unassembled WGS sequence"/>
</dbReference>
<evidence type="ECO:0000313" key="3">
    <source>
        <dbReference type="Proteomes" id="UP000005561"/>
    </source>
</evidence>
<name>C6LFW9_9FIRM</name>
<protein>
    <submittedName>
        <fullName evidence="2">Uncharacterized protein</fullName>
    </submittedName>
</protein>
<gene>
    <name evidence="2" type="ORF">BRYFOR_07529</name>
</gene>
<proteinExistence type="predicted"/>
<accession>C6LFW9</accession>
<feature type="compositionally biased region" description="Basic residues" evidence="1">
    <location>
        <begin position="1"/>
        <end position="19"/>
    </location>
</feature>
<evidence type="ECO:0000313" key="2">
    <source>
        <dbReference type="EMBL" id="EET60333.1"/>
    </source>
</evidence>
<keyword evidence="3" id="KW-1185">Reference proteome</keyword>
<dbReference type="AlphaFoldDB" id="C6LFW9"/>